<proteinExistence type="predicted"/>
<feature type="transmembrane region" description="Helical" evidence="2">
    <location>
        <begin position="185"/>
        <end position="204"/>
    </location>
</feature>
<keyword evidence="2" id="KW-0812">Transmembrane</keyword>
<gene>
    <name evidence="3" type="ORF">B0H66DRAFT_561074</name>
</gene>
<reference evidence="3" key="2">
    <citation type="submission" date="2023-06" db="EMBL/GenBank/DDBJ databases">
        <authorList>
            <consortium name="Lawrence Berkeley National Laboratory"/>
            <person name="Haridas S."/>
            <person name="Hensen N."/>
            <person name="Bonometti L."/>
            <person name="Westerberg I."/>
            <person name="Brannstrom I.O."/>
            <person name="Guillou S."/>
            <person name="Cros-Aarteil S."/>
            <person name="Calhoun S."/>
            <person name="Kuo A."/>
            <person name="Mondo S."/>
            <person name="Pangilinan J."/>
            <person name="Riley R."/>
            <person name="Labutti K."/>
            <person name="Andreopoulos B."/>
            <person name="Lipzen A."/>
            <person name="Chen C."/>
            <person name="Yanf M."/>
            <person name="Daum C."/>
            <person name="Ng V."/>
            <person name="Clum A."/>
            <person name="Steindorff A."/>
            <person name="Ohm R."/>
            <person name="Martin F."/>
            <person name="Silar P."/>
            <person name="Natvig D."/>
            <person name="Lalanne C."/>
            <person name="Gautier V."/>
            <person name="Ament-Velasquez S.L."/>
            <person name="Kruys A."/>
            <person name="Hutchinson M.I."/>
            <person name="Powell A.J."/>
            <person name="Barry K."/>
            <person name="Miller A.N."/>
            <person name="Grigoriev I.V."/>
            <person name="Debuchy R."/>
            <person name="Gladieux P."/>
            <person name="Thoren M.H."/>
            <person name="Johannesson H."/>
        </authorList>
    </citation>
    <scope>NUCLEOTIDE SEQUENCE</scope>
    <source>
        <strain evidence="3">CBS 118394</strain>
    </source>
</reference>
<comment type="caution">
    <text evidence="3">The sequence shown here is derived from an EMBL/GenBank/DDBJ whole genome shotgun (WGS) entry which is preliminary data.</text>
</comment>
<feature type="compositionally biased region" description="Polar residues" evidence="1">
    <location>
        <begin position="220"/>
        <end position="229"/>
    </location>
</feature>
<sequence>MATAMKPGGRPRAVAVPTAQPEPSDTPEVERRPKKVAVPTAQPEPADTPEIERRAKEVGGLLGYQSLGGDEWQPWYCKPGKEVKAYSATRFGCYPPTFSDFPTGLTGPVTCGICLELPCWLVTLYTDPSDKNPRTGQGCSDPPYNGNLYERTYVLDEAAEITDTANPIPNNESDGGDSLSPGEKAGIAVGAVSALLTLVGVYYTRKTARNRKKRRREHNAGSSQAHVFT</sequence>
<dbReference type="EMBL" id="JAUEDM010000005">
    <property type="protein sequence ID" value="KAK3316344.1"/>
    <property type="molecule type" value="Genomic_DNA"/>
</dbReference>
<feature type="region of interest" description="Disordered" evidence="1">
    <location>
        <begin position="1"/>
        <end position="50"/>
    </location>
</feature>
<dbReference type="AlphaFoldDB" id="A0AAE0I0J3"/>
<evidence type="ECO:0000313" key="3">
    <source>
        <dbReference type="EMBL" id="KAK3316344.1"/>
    </source>
</evidence>
<feature type="region of interest" description="Disordered" evidence="1">
    <location>
        <begin position="208"/>
        <end position="229"/>
    </location>
</feature>
<name>A0AAE0I0J3_9PEZI</name>
<accession>A0AAE0I0J3</accession>
<keyword evidence="2" id="KW-1133">Transmembrane helix</keyword>
<protein>
    <submittedName>
        <fullName evidence="3">Uncharacterized protein</fullName>
    </submittedName>
</protein>
<organism evidence="3 4">
    <name type="scientific">Apodospora peruviana</name>
    <dbReference type="NCBI Taxonomy" id="516989"/>
    <lineage>
        <taxon>Eukaryota</taxon>
        <taxon>Fungi</taxon>
        <taxon>Dikarya</taxon>
        <taxon>Ascomycota</taxon>
        <taxon>Pezizomycotina</taxon>
        <taxon>Sordariomycetes</taxon>
        <taxon>Sordariomycetidae</taxon>
        <taxon>Sordariales</taxon>
        <taxon>Lasiosphaeriaceae</taxon>
        <taxon>Apodospora</taxon>
    </lineage>
</organism>
<evidence type="ECO:0000256" key="2">
    <source>
        <dbReference type="SAM" id="Phobius"/>
    </source>
</evidence>
<feature type="compositionally biased region" description="Basic residues" evidence="1">
    <location>
        <begin position="208"/>
        <end position="217"/>
    </location>
</feature>
<dbReference type="Proteomes" id="UP001283341">
    <property type="component" value="Unassembled WGS sequence"/>
</dbReference>
<keyword evidence="4" id="KW-1185">Reference proteome</keyword>
<keyword evidence="2" id="KW-0472">Membrane</keyword>
<evidence type="ECO:0000313" key="4">
    <source>
        <dbReference type="Proteomes" id="UP001283341"/>
    </source>
</evidence>
<reference evidence="3" key="1">
    <citation type="journal article" date="2023" name="Mol. Phylogenet. Evol.">
        <title>Genome-scale phylogeny and comparative genomics of the fungal order Sordariales.</title>
        <authorList>
            <person name="Hensen N."/>
            <person name="Bonometti L."/>
            <person name="Westerberg I."/>
            <person name="Brannstrom I.O."/>
            <person name="Guillou S."/>
            <person name="Cros-Aarteil S."/>
            <person name="Calhoun S."/>
            <person name="Haridas S."/>
            <person name="Kuo A."/>
            <person name="Mondo S."/>
            <person name="Pangilinan J."/>
            <person name="Riley R."/>
            <person name="LaButti K."/>
            <person name="Andreopoulos B."/>
            <person name="Lipzen A."/>
            <person name="Chen C."/>
            <person name="Yan M."/>
            <person name="Daum C."/>
            <person name="Ng V."/>
            <person name="Clum A."/>
            <person name="Steindorff A."/>
            <person name="Ohm R.A."/>
            <person name="Martin F."/>
            <person name="Silar P."/>
            <person name="Natvig D.O."/>
            <person name="Lalanne C."/>
            <person name="Gautier V."/>
            <person name="Ament-Velasquez S.L."/>
            <person name="Kruys A."/>
            <person name="Hutchinson M.I."/>
            <person name="Powell A.J."/>
            <person name="Barry K."/>
            <person name="Miller A.N."/>
            <person name="Grigoriev I.V."/>
            <person name="Debuchy R."/>
            <person name="Gladieux P."/>
            <person name="Hiltunen Thoren M."/>
            <person name="Johannesson H."/>
        </authorList>
    </citation>
    <scope>NUCLEOTIDE SEQUENCE</scope>
    <source>
        <strain evidence="3">CBS 118394</strain>
    </source>
</reference>
<evidence type="ECO:0000256" key="1">
    <source>
        <dbReference type="SAM" id="MobiDB-lite"/>
    </source>
</evidence>